<evidence type="ECO:0000256" key="5">
    <source>
        <dbReference type="ARBA" id="ARBA00022553"/>
    </source>
</evidence>
<dbReference type="Pfam" id="PF02518">
    <property type="entry name" value="HATPase_c"/>
    <property type="match status" value="1"/>
</dbReference>
<sequence>MKKRITIVFSILIVLVTAFSGVFSYVIFKNAYYESTERNLKSNSEYIVEDLMPGYIRTGDVAGLEHYATSTNQRINIIDVEGNVLFESLSGIGSLDNHLSRPEVQGAMKGTPTTSVRYSDTIMKNMLYLAAPYYQDGQITHIVRIAVPLDVMEDVSYSIINNLIFVALASILIAIVIFAFLLSNETRPLDEVTIFARKIARGDYKTKLTMLRDDKIGDLVDSLNTMAEQLDASFSKINRKNIELSSVLSSMNQGIIAVDRDNKIILINDTARGIFKIDLKKEIKGKSILEVYRDPFVYELQDKLAETEDGRLDYETRIEDRVYKVTSSQMLDKGDQTYNGNIIILEDITMIKGLENIRRDFVANVSHELKTPITTIRGFIETIQENHITDEATLSRFYSIIADESERLTRLVNDILILSHLENNQRSGEDKREVIGVNQEILRIFDMLKMTAESKRIDLRYQKEGDISVIINPDDFRQMMINLVDNAIKYTDEGGRVDVSVYENGAHFCILVEDTGCGIPEEDIPRIFERFYRVDKSRSKENGGTGLGLAIVKHIVQNNRGAIEVTSSVGIGTTFKVTLPKNCEAL</sequence>
<evidence type="ECO:0000256" key="4">
    <source>
        <dbReference type="ARBA" id="ARBA00022475"/>
    </source>
</evidence>
<evidence type="ECO:0000313" key="15">
    <source>
        <dbReference type="EMBL" id="QCT70031.1"/>
    </source>
</evidence>
<feature type="domain" description="HAMP" evidence="14">
    <location>
        <begin position="183"/>
        <end position="235"/>
    </location>
</feature>
<keyword evidence="4" id="KW-1003">Cell membrane</keyword>
<keyword evidence="16" id="KW-1185">Reference proteome</keyword>
<protein>
    <recommendedName>
        <fullName evidence="3">histidine kinase</fullName>
        <ecNumber evidence="3">2.7.13.3</ecNumber>
    </recommendedName>
</protein>
<dbReference type="InterPro" id="IPR035965">
    <property type="entry name" value="PAS-like_dom_sf"/>
</dbReference>
<dbReference type="Gene3D" id="3.30.565.10">
    <property type="entry name" value="Histidine kinase-like ATPase, C-terminal domain"/>
    <property type="match status" value="1"/>
</dbReference>
<evidence type="ECO:0000256" key="8">
    <source>
        <dbReference type="ARBA" id="ARBA00022777"/>
    </source>
</evidence>
<evidence type="ECO:0000256" key="7">
    <source>
        <dbReference type="ARBA" id="ARBA00022741"/>
    </source>
</evidence>
<dbReference type="KEGG" id="emt:CPZ25_001465"/>
<dbReference type="GO" id="GO:0005524">
    <property type="term" value="F:ATP binding"/>
    <property type="evidence" value="ECO:0007669"/>
    <property type="project" value="UniProtKB-KW"/>
</dbReference>
<dbReference type="SUPFAM" id="SSF158472">
    <property type="entry name" value="HAMP domain-like"/>
    <property type="match status" value="1"/>
</dbReference>
<evidence type="ECO:0000256" key="11">
    <source>
        <dbReference type="ARBA" id="ARBA00023136"/>
    </source>
</evidence>
<dbReference type="InterPro" id="IPR036890">
    <property type="entry name" value="HATPase_C_sf"/>
</dbReference>
<dbReference type="SMART" id="SM00388">
    <property type="entry name" value="HisKA"/>
    <property type="match status" value="1"/>
</dbReference>
<dbReference type="InterPro" id="IPR003661">
    <property type="entry name" value="HisK_dim/P_dom"/>
</dbReference>
<dbReference type="GO" id="GO:0006355">
    <property type="term" value="P:regulation of DNA-templated transcription"/>
    <property type="evidence" value="ECO:0007669"/>
    <property type="project" value="InterPro"/>
</dbReference>
<name>A0A4P9C5V1_EUBML</name>
<keyword evidence="12" id="KW-0812">Transmembrane</keyword>
<feature type="domain" description="Histidine kinase" evidence="13">
    <location>
        <begin position="364"/>
        <end position="583"/>
    </location>
</feature>
<evidence type="ECO:0000256" key="10">
    <source>
        <dbReference type="ARBA" id="ARBA00023012"/>
    </source>
</evidence>
<comment type="subcellular location">
    <subcellularLocation>
        <location evidence="2">Cell membrane</location>
    </subcellularLocation>
</comment>
<dbReference type="RefSeq" id="WP_096919446.1">
    <property type="nucleotide sequence ID" value="NZ_CP029487.1"/>
</dbReference>
<dbReference type="EC" id="2.7.13.3" evidence="3"/>
<dbReference type="SUPFAM" id="SSF55874">
    <property type="entry name" value="ATPase domain of HSP90 chaperone/DNA topoisomerase II/histidine kinase"/>
    <property type="match status" value="1"/>
</dbReference>
<dbReference type="GO" id="GO:0004721">
    <property type="term" value="F:phosphoprotein phosphatase activity"/>
    <property type="evidence" value="ECO:0007669"/>
    <property type="project" value="TreeGrafter"/>
</dbReference>
<dbReference type="PROSITE" id="PS50109">
    <property type="entry name" value="HIS_KIN"/>
    <property type="match status" value="1"/>
</dbReference>
<dbReference type="InterPro" id="IPR036097">
    <property type="entry name" value="HisK_dim/P_sf"/>
</dbReference>
<dbReference type="InterPro" id="IPR003594">
    <property type="entry name" value="HATPase_dom"/>
</dbReference>
<dbReference type="CDD" id="cd00130">
    <property type="entry name" value="PAS"/>
    <property type="match status" value="1"/>
</dbReference>
<dbReference type="PROSITE" id="PS50885">
    <property type="entry name" value="HAMP"/>
    <property type="match status" value="1"/>
</dbReference>
<dbReference type="FunFam" id="3.30.565.10:FF:000006">
    <property type="entry name" value="Sensor histidine kinase WalK"/>
    <property type="match status" value="1"/>
</dbReference>
<dbReference type="PANTHER" id="PTHR45453">
    <property type="entry name" value="PHOSPHATE REGULON SENSOR PROTEIN PHOR"/>
    <property type="match status" value="1"/>
</dbReference>
<evidence type="ECO:0000256" key="1">
    <source>
        <dbReference type="ARBA" id="ARBA00000085"/>
    </source>
</evidence>
<dbReference type="GO" id="GO:0005886">
    <property type="term" value="C:plasma membrane"/>
    <property type="evidence" value="ECO:0007669"/>
    <property type="project" value="UniProtKB-SubCell"/>
</dbReference>
<dbReference type="AlphaFoldDB" id="A0A4P9C5V1"/>
<dbReference type="CDD" id="cd00082">
    <property type="entry name" value="HisKA"/>
    <property type="match status" value="1"/>
</dbReference>
<gene>
    <name evidence="15" type="ORF">CPZ25_001465</name>
</gene>
<dbReference type="SUPFAM" id="SSF47384">
    <property type="entry name" value="Homodimeric domain of signal transducing histidine kinase"/>
    <property type="match status" value="1"/>
</dbReference>
<dbReference type="SMART" id="SM00387">
    <property type="entry name" value="HATPase_c"/>
    <property type="match status" value="1"/>
</dbReference>
<dbReference type="InterPro" id="IPR004358">
    <property type="entry name" value="Sig_transdc_His_kin-like_C"/>
</dbReference>
<dbReference type="GO" id="GO:0016036">
    <property type="term" value="P:cellular response to phosphate starvation"/>
    <property type="evidence" value="ECO:0007669"/>
    <property type="project" value="TreeGrafter"/>
</dbReference>
<evidence type="ECO:0000256" key="6">
    <source>
        <dbReference type="ARBA" id="ARBA00022679"/>
    </source>
</evidence>
<dbReference type="SUPFAM" id="SSF55785">
    <property type="entry name" value="PYP-like sensor domain (PAS domain)"/>
    <property type="match status" value="1"/>
</dbReference>
<evidence type="ECO:0000313" key="16">
    <source>
        <dbReference type="Proteomes" id="UP000218387"/>
    </source>
</evidence>
<dbReference type="GO" id="GO:0000155">
    <property type="term" value="F:phosphorelay sensor kinase activity"/>
    <property type="evidence" value="ECO:0007669"/>
    <property type="project" value="InterPro"/>
</dbReference>
<evidence type="ECO:0000259" key="13">
    <source>
        <dbReference type="PROSITE" id="PS50109"/>
    </source>
</evidence>
<accession>A0A4P9C5V1</accession>
<feature type="transmembrane region" description="Helical" evidence="12">
    <location>
        <begin position="159"/>
        <end position="182"/>
    </location>
</feature>
<reference evidence="15 16" key="1">
    <citation type="submission" date="2018-05" db="EMBL/GenBank/DDBJ databases">
        <title>Genome comparison of Eubacterium sp.</title>
        <authorList>
            <person name="Feng Y."/>
            <person name="Sanchez-Andrea I."/>
            <person name="Stams A.J.M."/>
            <person name="De Vos W.M."/>
        </authorList>
    </citation>
    <scope>NUCLEOTIDE SEQUENCE [LARGE SCALE GENOMIC DNA]</scope>
    <source>
        <strain evidence="15 16">YI</strain>
    </source>
</reference>
<dbReference type="Gene3D" id="6.10.340.10">
    <property type="match status" value="1"/>
</dbReference>
<dbReference type="InterPro" id="IPR000014">
    <property type="entry name" value="PAS"/>
</dbReference>
<dbReference type="Gene3D" id="3.30.450.20">
    <property type="entry name" value="PAS domain"/>
    <property type="match status" value="1"/>
</dbReference>
<dbReference type="Proteomes" id="UP000218387">
    <property type="component" value="Chromosome"/>
</dbReference>
<evidence type="ECO:0000256" key="12">
    <source>
        <dbReference type="SAM" id="Phobius"/>
    </source>
</evidence>
<dbReference type="PANTHER" id="PTHR45453:SF1">
    <property type="entry name" value="PHOSPHATE REGULON SENSOR PROTEIN PHOR"/>
    <property type="match status" value="1"/>
</dbReference>
<dbReference type="SMART" id="SM00304">
    <property type="entry name" value="HAMP"/>
    <property type="match status" value="1"/>
</dbReference>
<keyword evidence="7" id="KW-0547">Nucleotide-binding</keyword>
<evidence type="ECO:0000259" key="14">
    <source>
        <dbReference type="PROSITE" id="PS50885"/>
    </source>
</evidence>
<evidence type="ECO:0000256" key="9">
    <source>
        <dbReference type="ARBA" id="ARBA00022840"/>
    </source>
</evidence>
<keyword evidence="5" id="KW-0597">Phosphoprotein</keyword>
<feature type="transmembrane region" description="Helical" evidence="12">
    <location>
        <begin position="7"/>
        <end position="28"/>
    </location>
</feature>
<dbReference type="FunFam" id="1.10.287.130:FF:000008">
    <property type="entry name" value="Two-component sensor histidine kinase"/>
    <property type="match status" value="1"/>
</dbReference>
<dbReference type="InterPro" id="IPR050351">
    <property type="entry name" value="BphY/WalK/GraS-like"/>
</dbReference>
<evidence type="ECO:0000256" key="2">
    <source>
        <dbReference type="ARBA" id="ARBA00004236"/>
    </source>
</evidence>
<evidence type="ECO:0000256" key="3">
    <source>
        <dbReference type="ARBA" id="ARBA00012438"/>
    </source>
</evidence>
<dbReference type="Pfam" id="PF00672">
    <property type="entry name" value="HAMP"/>
    <property type="match status" value="1"/>
</dbReference>
<dbReference type="SMART" id="SM00091">
    <property type="entry name" value="PAS"/>
    <property type="match status" value="1"/>
</dbReference>
<dbReference type="EMBL" id="CP029487">
    <property type="protein sequence ID" value="QCT70031.1"/>
    <property type="molecule type" value="Genomic_DNA"/>
</dbReference>
<dbReference type="InterPro" id="IPR003660">
    <property type="entry name" value="HAMP_dom"/>
</dbReference>
<dbReference type="PRINTS" id="PR00344">
    <property type="entry name" value="BCTRLSENSOR"/>
</dbReference>
<keyword evidence="8" id="KW-0418">Kinase</keyword>
<keyword evidence="10" id="KW-0902">Two-component regulatory system</keyword>
<organism evidence="15 16">
    <name type="scientific">Eubacterium maltosivorans</name>
    <dbReference type="NCBI Taxonomy" id="2041044"/>
    <lineage>
        <taxon>Bacteria</taxon>
        <taxon>Bacillati</taxon>
        <taxon>Bacillota</taxon>
        <taxon>Clostridia</taxon>
        <taxon>Eubacteriales</taxon>
        <taxon>Eubacteriaceae</taxon>
        <taxon>Eubacterium</taxon>
    </lineage>
</organism>
<proteinExistence type="predicted"/>
<comment type="catalytic activity">
    <reaction evidence="1">
        <text>ATP + protein L-histidine = ADP + protein N-phospho-L-histidine.</text>
        <dbReference type="EC" id="2.7.13.3"/>
    </reaction>
</comment>
<dbReference type="CDD" id="cd00075">
    <property type="entry name" value="HATPase"/>
    <property type="match status" value="1"/>
</dbReference>
<keyword evidence="9" id="KW-0067">ATP-binding</keyword>
<keyword evidence="12" id="KW-1133">Transmembrane helix</keyword>
<dbReference type="Gene3D" id="1.10.287.130">
    <property type="match status" value="1"/>
</dbReference>
<keyword evidence="6" id="KW-0808">Transferase</keyword>
<dbReference type="InterPro" id="IPR005467">
    <property type="entry name" value="His_kinase_dom"/>
</dbReference>
<dbReference type="InterPro" id="IPR013767">
    <property type="entry name" value="PAS_fold"/>
</dbReference>
<dbReference type="Pfam" id="PF00989">
    <property type="entry name" value="PAS"/>
    <property type="match status" value="1"/>
</dbReference>
<dbReference type="CDD" id="cd06225">
    <property type="entry name" value="HAMP"/>
    <property type="match status" value="1"/>
</dbReference>
<keyword evidence="11 12" id="KW-0472">Membrane</keyword>
<dbReference type="Pfam" id="PF00512">
    <property type="entry name" value="HisKA"/>
    <property type="match status" value="1"/>
</dbReference>